<organism evidence="2 3">
    <name type="scientific">Halarchaeum grantii</name>
    <dbReference type="NCBI Taxonomy" id="1193105"/>
    <lineage>
        <taxon>Archaea</taxon>
        <taxon>Methanobacteriati</taxon>
        <taxon>Methanobacteriota</taxon>
        <taxon>Stenosarchaea group</taxon>
        <taxon>Halobacteria</taxon>
        <taxon>Halobacteriales</taxon>
        <taxon>Halobacteriaceae</taxon>
    </lineage>
</organism>
<feature type="transmembrane region" description="Helical" evidence="1">
    <location>
        <begin position="80"/>
        <end position="96"/>
    </location>
</feature>
<protein>
    <submittedName>
        <fullName evidence="2">Uncharacterized protein</fullName>
    </submittedName>
</protein>
<dbReference type="Proteomes" id="UP000628840">
    <property type="component" value="Unassembled WGS sequence"/>
</dbReference>
<evidence type="ECO:0000313" key="3">
    <source>
        <dbReference type="Proteomes" id="UP000628840"/>
    </source>
</evidence>
<feature type="transmembrane region" description="Helical" evidence="1">
    <location>
        <begin position="57"/>
        <end position="74"/>
    </location>
</feature>
<keyword evidence="1" id="KW-0472">Membrane</keyword>
<keyword evidence="1" id="KW-0812">Transmembrane</keyword>
<keyword evidence="3" id="KW-1185">Reference proteome</keyword>
<evidence type="ECO:0000313" key="2">
    <source>
        <dbReference type="EMBL" id="GGL32784.1"/>
    </source>
</evidence>
<reference evidence="2 3" key="1">
    <citation type="journal article" date="2019" name="Int. J. Syst. Evol. Microbiol.">
        <title>The Global Catalogue of Microorganisms (GCM) 10K type strain sequencing project: providing services to taxonomists for standard genome sequencing and annotation.</title>
        <authorList>
            <consortium name="The Broad Institute Genomics Platform"/>
            <consortium name="The Broad Institute Genome Sequencing Center for Infectious Disease"/>
            <person name="Wu L."/>
            <person name="Ma J."/>
        </authorList>
    </citation>
    <scope>NUCLEOTIDE SEQUENCE [LARGE SCALE GENOMIC DNA]</scope>
    <source>
        <strain evidence="2 3">JCM 19585</strain>
    </source>
</reference>
<evidence type="ECO:0000256" key="1">
    <source>
        <dbReference type="SAM" id="Phobius"/>
    </source>
</evidence>
<comment type="caution">
    <text evidence="2">The sequence shown here is derived from an EMBL/GenBank/DDBJ whole genome shotgun (WGS) entry which is preliminary data.</text>
</comment>
<dbReference type="InterPro" id="IPR055941">
    <property type="entry name" value="DUF7519"/>
</dbReference>
<proteinExistence type="predicted"/>
<dbReference type="RefSeq" id="WP_188882123.1">
    <property type="nucleotide sequence ID" value="NZ_BMPF01000002.1"/>
</dbReference>
<feature type="transmembrane region" description="Helical" evidence="1">
    <location>
        <begin position="117"/>
        <end position="138"/>
    </location>
</feature>
<gene>
    <name evidence="2" type="ORF">GCM10009037_15570</name>
</gene>
<feature type="transmembrane region" description="Helical" evidence="1">
    <location>
        <begin position="144"/>
        <end position="164"/>
    </location>
</feature>
<keyword evidence="1" id="KW-1133">Transmembrane helix</keyword>
<sequence>MSDPVARAPTRLGATLAVLAGVLGVAVAAVGGLYPVTAAIAGTAALAAGVRRGRRRDLAVGAVLLALAAVLLGAFDAGPLPALAVAAAALFAWDVGENALSLGEQLGVEARTRDAELVHAAASAGVLALAGAAVYGVALGGFGGRPVGALVALLVGALVLAWTLR</sequence>
<feature type="transmembrane region" description="Helical" evidence="1">
    <location>
        <begin position="12"/>
        <end position="36"/>
    </location>
</feature>
<dbReference type="Pfam" id="PF24363">
    <property type="entry name" value="DUF7519"/>
    <property type="match status" value="1"/>
</dbReference>
<dbReference type="AlphaFoldDB" id="A0A830F2G4"/>
<dbReference type="EMBL" id="BMPF01000002">
    <property type="protein sequence ID" value="GGL32784.1"/>
    <property type="molecule type" value="Genomic_DNA"/>
</dbReference>
<accession>A0A830F2G4</accession>
<name>A0A830F2G4_9EURY</name>